<feature type="region of interest" description="Disordered" evidence="1">
    <location>
        <begin position="1"/>
        <end position="22"/>
    </location>
</feature>
<evidence type="ECO:0000313" key="3">
    <source>
        <dbReference type="EMBL" id="KAF4406938.1"/>
    </source>
</evidence>
<sequence length="163" mass="16983">MTEPPGLPGPADHTDSDGDEASLRPGPLWRHALWVAGVTAFGAGMAWANASHRVGPDEYGIPLAVPGQVWPYLLTWIATGLTVAAALRAAATRVPLVCPEVPAIVLTFMGARLSLGWRPEPPALCAMVAVALTVTVVWCAVALRHGLPGQGGRRVADDGRRAG</sequence>
<accession>A0ABQ7FEH8</accession>
<keyword evidence="2" id="KW-0472">Membrane</keyword>
<feature type="transmembrane region" description="Helical" evidence="2">
    <location>
        <begin position="69"/>
        <end position="87"/>
    </location>
</feature>
<reference evidence="3 4" key="1">
    <citation type="submission" date="2019-10" db="EMBL/GenBank/DDBJ databases">
        <title>Streptomyces tenebrisbrunneis sp.nov., an endogenous actinomycete isolated from of Lycium ruthenicum.</title>
        <authorList>
            <person name="Ma L."/>
        </authorList>
    </citation>
    <scope>NUCLEOTIDE SEQUENCE [LARGE SCALE GENOMIC DNA]</scope>
    <source>
        <strain evidence="3 4">TRM 66187</strain>
    </source>
</reference>
<gene>
    <name evidence="3" type="ORF">GCU69_22490</name>
</gene>
<keyword evidence="2" id="KW-1133">Transmembrane helix</keyword>
<proteinExistence type="predicted"/>
<dbReference type="RefSeq" id="WP_098754858.1">
    <property type="nucleotide sequence ID" value="NZ_WHPN01000344.1"/>
</dbReference>
<keyword evidence="2" id="KW-0812">Transmembrane</keyword>
<dbReference type="EMBL" id="WHPN01000344">
    <property type="protein sequence ID" value="KAF4406938.1"/>
    <property type="molecule type" value="Genomic_DNA"/>
</dbReference>
<organism evidence="3 4">
    <name type="scientific">Streptomyces lycii</name>
    <dbReference type="NCBI Taxonomy" id="2654337"/>
    <lineage>
        <taxon>Bacteria</taxon>
        <taxon>Bacillati</taxon>
        <taxon>Actinomycetota</taxon>
        <taxon>Actinomycetes</taxon>
        <taxon>Kitasatosporales</taxon>
        <taxon>Streptomycetaceae</taxon>
        <taxon>Streptomyces</taxon>
    </lineage>
</organism>
<evidence type="ECO:0000256" key="1">
    <source>
        <dbReference type="SAM" id="MobiDB-lite"/>
    </source>
</evidence>
<protein>
    <recommendedName>
        <fullName evidence="5">Tryptophan-rich sensory protein</fullName>
    </recommendedName>
</protein>
<comment type="caution">
    <text evidence="3">The sequence shown here is derived from an EMBL/GenBank/DDBJ whole genome shotgun (WGS) entry which is preliminary data.</text>
</comment>
<evidence type="ECO:0000313" key="4">
    <source>
        <dbReference type="Proteomes" id="UP000621266"/>
    </source>
</evidence>
<evidence type="ECO:0000256" key="2">
    <source>
        <dbReference type="SAM" id="Phobius"/>
    </source>
</evidence>
<feature type="transmembrane region" description="Helical" evidence="2">
    <location>
        <begin position="121"/>
        <end position="143"/>
    </location>
</feature>
<evidence type="ECO:0008006" key="5">
    <source>
        <dbReference type="Google" id="ProtNLM"/>
    </source>
</evidence>
<feature type="transmembrane region" description="Helical" evidence="2">
    <location>
        <begin position="94"/>
        <end position="115"/>
    </location>
</feature>
<name>A0ABQ7FEH8_9ACTN</name>
<dbReference type="Proteomes" id="UP000621266">
    <property type="component" value="Unassembled WGS sequence"/>
</dbReference>
<keyword evidence="4" id="KW-1185">Reference proteome</keyword>